<dbReference type="EMBL" id="JACBPP010000008">
    <property type="protein sequence ID" value="KAF7999802.1"/>
    <property type="molecule type" value="Genomic_DNA"/>
</dbReference>
<proteinExistence type="predicted"/>
<comment type="caution">
    <text evidence="2">The sequence shown here is derived from an EMBL/GenBank/DDBJ whole genome shotgun (WGS) entry which is preliminary data.</text>
</comment>
<evidence type="ECO:0000256" key="1">
    <source>
        <dbReference type="SAM" id="SignalP"/>
    </source>
</evidence>
<evidence type="ECO:0000313" key="3">
    <source>
        <dbReference type="Proteomes" id="UP000649328"/>
    </source>
</evidence>
<gene>
    <name evidence="2" type="ORF">HF325_005651</name>
</gene>
<dbReference type="AlphaFoldDB" id="A0A8H7LC82"/>
<keyword evidence="3" id="KW-1185">Reference proteome</keyword>
<keyword evidence="1" id="KW-0732">Signal</keyword>
<organism evidence="2 3">
    <name type="scientific">Metschnikowia pulcherrima</name>
    <dbReference type="NCBI Taxonomy" id="27326"/>
    <lineage>
        <taxon>Eukaryota</taxon>
        <taxon>Fungi</taxon>
        <taxon>Dikarya</taxon>
        <taxon>Ascomycota</taxon>
        <taxon>Saccharomycotina</taxon>
        <taxon>Pichiomycetes</taxon>
        <taxon>Metschnikowiaceae</taxon>
        <taxon>Metschnikowia</taxon>
    </lineage>
</organism>
<feature type="chain" id="PRO_5034031548" evidence="1">
    <location>
        <begin position="24"/>
        <end position="249"/>
    </location>
</feature>
<evidence type="ECO:0000313" key="2">
    <source>
        <dbReference type="EMBL" id="KAF7999802.1"/>
    </source>
</evidence>
<dbReference type="OrthoDB" id="10279875at2759"/>
<protein>
    <submittedName>
        <fullName evidence="2">Uncharacterized protein</fullName>
    </submittedName>
</protein>
<dbReference type="Proteomes" id="UP000649328">
    <property type="component" value="Unassembled WGS sequence"/>
</dbReference>
<accession>A0A8H7LC82</accession>
<reference evidence="2" key="1">
    <citation type="submission" date="2020-10" db="EMBL/GenBank/DDBJ databases">
        <title>The Whole-Genome Sequence of Metschnikowia persimmonesis, a Novel Endophytic Yeast Species Isolated from Medicinal Plant Diospyros kaki Thumb.</title>
        <authorList>
            <person name="Rahmat E."/>
            <person name="Kang Y."/>
        </authorList>
    </citation>
    <scope>NUCLEOTIDE SEQUENCE</scope>
    <source>
        <strain evidence="2">KIOM G15050</strain>
    </source>
</reference>
<name>A0A8H7LC82_9ASCO</name>
<sequence length="249" mass="28356">MKLSSVAIATTMALSALCAPSSANQIDASETLSDSKPRPGDMYSIETLNIPRNGLANEDMVNNADSQDEAGKKRVIQEKLNRAIKHSRSFIFKGTFDFIGFESEMDDIKKSLNLLGKQVNALADNAELCMLLNFAKHIFKTMSNSIQSLKHYNESRAPGHRWVYRMIELNVILLAMHDSFGNLDLSIKRYENRIFHFWRNVHVWGQSFRKVRGVSPDMRLAYEEQSFEAEKTLATLAGQFPNDQETWLF</sequence>
<feature type="signal peptide" evidence="1">
    <location>
        <begin position="1"/>
        <end position="23"/>
    </location>
</feature>